<proteinExistence type="predicted"/>
<dbReference type="InterPro" id="IPR029044">
    <property type="entry name" value="Nucleotide-diphossugar_trans"/>
</dbReference>
<dbReference type="Gene3D" id="3.90.550.10">
    <property type="entry name" value="Spore Coat Polysaccharide Biosynthesis Protein SpsA, Chain A"/>
    <property type="match status" value="1"/>
</dbReference>
<reference evidence="2 3" key="1">
    <citation type="submission" date="2023-07" db="EMBL/GenBank/DDBJ databases">
        <title>Genomic Encyclopedia of Type Strains, Phase IV (KMG-IV): sequencing the most valuable type-strain genomes for metagenomic binning, comparative biology and taxonomic classification.</title>
        <authorList>
            <person name="Goeker M."/>
        </authorList>
    </citation>
    <scope>NUCLEOTIDE SEQUENCE [LARGE SCALE GENOMIC DNA]</scope>
    <source>
        <strain evidence="2 3">DSM 29005</strain>
    </source>
</reference>
<protein>
    <submittedName>
        <fullName evidence="2">GT2 family glycosyltransferase</fullName>
    </submittedName>
</protein>
<dbReference type="PANTHER" id="PTHR43179">
    <property type="entry name" value="RHAMNOSYLTRANSFERASE WBBL"/>
    <property type="match status" value="1"/>
</dbReference>
<dbReference type="InterPro" id="IPR001173">
    <property type="entry name" value="Glyco_trans_2-like"/>
</dbReference>
<gene>
    <name evidence="2" type="ORF">J2S19_002714</name>
</gene>
<dbReference type="PANTHER" id="PTHR43179:SF10">
    <property type="entry name" value="GLYCOSYL TRANSFERASE"/>
    <property type="match status" value="1"/>
</dbReference>
<dbReference type="Proteomes" id="UP001234495">
    <property type="component" value="Unassembled WGS sequence"/>
</dbReference>
<dbReference type="SUPFAM" id="SSF53448">
    <property type="entry name" value="Nucleotide-diphospho-sugar transferases"/>
    <property type="match status" value="1"/>
</dbReference>
<evidence type="ECO:0000259" key="1">
    <source>
        <dbReference type="Pfam" id="PF00535"/>
    </source>
</evidence>
<feature type="domain" description="Glycosyltransferase 2-like" evidence="1">
    <location>
        <begin position="9"/>
        <end position="191"/>
    </location>
</feature>
<dbReference type="Pfam" id="PF00535">
    <property type="entry name" value="Glycos_transf_2"/>
    <property type="match status" value="1"/>
</dbReference>
<organism evidence="2 3">
    <name type="scientific">Metabacillus malikii</name>
    <dbReference type="NCBI Taxonomy" id="1504265"/>
    <lineage>
        <taxon>Bacteria</taxon>
        <taxon>Bacillati</taxon>
        <taxon>Bacillota</taxon>
        <taxon>Bacilli</taxon>
        <taxon>Bacillales</taxon>
        <taxon>Bacillaceae</taxon>
        <taxon>Metabacillus</taxon>
    </lineage>
</organism>
<evidence type="ECO:0000313" key="3">
    <source>
        <dbReference type="Proteomes" id="UP001234495"/>
    </source>
</evidence>
<keyword evidence="3" id="KW-1185">Reference proteome</keyword>
<comment type="caution">
    <text evidence="2">The sequence shown here is derived from an EMBL/GenBank/DDBJ whole genome shotgun (WGS) entry which is preliminary data.</text>
</comment>
<sequence>MGIVKVAISIVTYNSKHIFNVLEHLKKEFANDNQFRFLIFDNNSTSEYKERLSEYKDFAKITFHHENNGFGFGHNYNLLQAEEDFFLIFNPDVILLKNDLITMLAQFEKDNTISMLVPKVINEDGSTQYLIRDRVTVFDYALRFIPFQFVKRIFDKRLASYECRDLPDDQNVDIRIGSGCFMLMKGEVFKEIKGFDERYFMYFEDYDLCLELEKRKKRIVYTPFTKIIHYYERGAHKNSKLFKIFMKSMYKFFNKWGWRFF</sequence>
<dbReference type="RefSeq" id="WP_307342372.1">
    <property type="nucleotide sequence ID" value="NZ_JAUSUD010000012.1"/>
</dbReference>
<accession>A0ABT9ZGL6</accession>
<evidence type="ECO:0000313" key="2">
    <source>
        <dbReference type="EMBL" id="MDQ0231431.1"/>
    </source>
</evidence>
<dbReference type="EMBL" id="JAUSUD010000012">
    <property type="protein sequence ID" value="MDQ0231431.1"/>
    <property type="molecule type" value="Genomic_DNA"/>
</dbReference>
<name>A0ABT9ZGL6_9BACI</name>